<dbReference type="OrthoDB" id="9813465at2"/>
<reference evidence="3 4" key="1">
    <citation type="journal article" date="2015" name="Genome Announc.">
        <title>Expanding the biotechnology potential of lactobacilli through comparative genomics of 213 strains and associated genera.</title>
        <authorList>
            <person name="Sun Z."/>
            <person name="Harris H.M."/>
            <person name="McCann A."/>
            <person name="Guo C."/>
            <person name="Argimon S."/>
            <person name="Zhang W."/>
            <person name="Yang X."/>
            <person name="Jeffery I.B."/>
            <person name="Cooney J.C."/>
            <person name="Kagawa T.F."/>
            <person name="Liu W."/>
            <person name="Song Y."/>
            <person name="Salvetti E."/>
            <person name="Wrobel A."/>
            <person name="Rasinkangas P."/>
            <person name="Parkhill J."/>
            <person name="Rea M.C."/>
            <person name="O'Sullivan O."/>
            <person name="Ritari J."/>
            <person name="Douillard F.P."/>
            <person name="Paul Ross R."/>
            <person name="Yang R."/>
            <person name="Briner A.E."/>
            <person name="Felis G.E."/>
            <person name="de Vos W.M."/>
            <person name="Barrangou R."/>
            <person name="Klaenhammer T.R."/>
            <person name="Caufield P.W."/>
            <person name="Cui Y."/>
            <person name="Zhang H."/>
            <person name="O'Toole P.W."/>
        </authorList>
    </citation>
    <scope>NUCLEOTIDE SEQUENCE [LARGE SCALE GENOMIC DNA]</scope>
    <source>
        <strain evidence="3 4">DSM 12744</strain>
    </source>
</reference>
<evidence type="ECO:0000313" key="4">
    <source>
        <dbReference type="Proteomes" id="UP000051330"/>
    </source>
</evidence>
<gene>
    <name evidence="3" type="ORF">FD09_GL000010</name>
</gene>
<name>A0A0R1N2B9_9LACO</name>
<dbReference type="AlphaFoldDB" id="A0A0R1N2B9"/>
<dbReference type="RefSeq" id="WP_057817018.1">
    <property type="nucleotide sequence ID" value="NZ_AZEC01000001.1"/>
</dbReference>
<organism evidence="3 4">
    <name type="scientific">Schleiferilactobacillus perolens DSM 12744</name>
    <dbReference type="NCBI Taxonomy" id="1423792"/>
    <lineage>
        <taxon>Bacteria</taxon>
        <taxon>Bacillati</taxon>
        <taxon>Bacillota</taxon>
        <taxon>Bacilli</taxon>
        <taxon>Lactobacillales</taxon>
        <taxon>Lactobacillaceae</taxon>
        <taxon>Schleiferilactobacillus</taxon>
    </lineage>
</organism>
<dbReference type="PANTHER" id="PTHR35339">
    <property type="entry name" value="LINALOOL DEHYDRATASE_ISOMERASE DOMAIN-CONTAINING PROTEIN"/>
    <property type="match status" value="1"/>
</dbReference>
<dbReference type="PIRSF" id="PIRSF014753">
    <property type="entry name" value="UCP014753"/>
    <property type="match status" value="1"/>
</dbReference>
<dbReference type="InterPro" id="IPR016624">
    <property type="entry name" value="UCP014753"/>
</dbReference>
<accession>A0A0R1N2B9</accession>
<evidence type="ECO:0000313" key="3">
    <source>
        <dbReference type="EMBL" id="KRL14365.1"/>
    </source>
</evidence>
<dbReference type="STRING" id="1423792.FD09_GL000010"/>
<sequence>MIGEKITDRESLLAYFDALLAPTKKYRQTGNGRLNLGSSATHYSDDEAQIEGFLRQLWAVGPLYGQGILTDSDFKYYRQAILDGVNPQHQYYWGQITDYDQLIVEMAALAVTLIETKVRFWDTLNKRQQNNIYHWLNQVNSVGVWENNWRFFRILVNVAFIKLGQPADHKRLVADLELIDTMALPDGWYFDGNPRQMDYYIPWAMHFYGLLYAHYMAKEDPEHSAQFVGRAKAFAQSFQYWFDRNGAAVPFGRSLTYRFAQAAFWSVCVFTNVEALPWGQMKSLIFNHLNYWQTLPITKPDGVLSIGYGYENLYMSEHYNGPGSPYWSFKTFIVLAVPADHPFWAAPMTQPKRAARIQIAPAKMLVTNQGGTNVMLYPSGQYSSQAHSDEKYSKFVYSSRFAFSVGTGRHGLEDGAFDSVLAVAEDQSDLFVAKGKNLASKVTTDWVQHTWSPLPNVGIVSTIIPLGEWHVRIHQIVTQRALQVADGGFSNLVPDSHADSHPALDYPGGLAFQSSIGTTAIVNMLGYKKLQAVFPSPNSNLVYSHTVILTTTVALSPGTYLLISAHYGGTDLPLATPDVDYDGKQVTVGWAGKDVVVPL</sequence>
<feature type="domain" description="DUF2264" evidence="2">
    <location>
        <begin position="359"/>
        <end position="567"/>
    </location>
</feature>
<protein>
    <recommendedName>
        <fullName evidence="5">DUF2264 domain-containing protein</fullName>
    </recommendedName>
</protein>
<dbReference type="Pfam" id="PF20938">
    <property type="entry name" value="DUF2264_C"/>
    <property type="match status" value="1"/>
</dbReference>
<dbReference type="InterPro" id="IPR049349">
    <property type="entry name" value="DUF2264_N"/>
</dbReference>
<evidence type="ECO:0000259" key="1">
    <source>
        <dbReference type="Pfam" id="PF10022"/>
    </source>
</evidence>
<keyword evidence="4" id="KW-1185">Reference proteome</keyword>
<dbReference type="EMBL" id="AZEC01000001">
    <property type="protein sequence ID" value="KRL14365.1"/>
    <property type="molecule type" value="Genomic_DNA"/>
</dbReference>
<comment type="caution">
    <text evidence="3">The sequence shown here is derived from an EMBL/GenBank/DDBJ whole genome shotgun (WGS) entry which is preliminary data.</text>
</comment>
<evidence type="ECO:0000259" key="2">
    <source>
        <dbReference type="Pfam" id="PF20938"/>
    </source>
</evidence>
<dbReference type="InterPro" id="IPR049237">
    <property type="entry name" value="DUF2264_C"/>
</dbReference>
<dbReference type="PATRIC" id="fig|1423792.3.peg.10"/>
<proteinExistence type="predicted"/>
<feature type="domain" description="DUF2264" evidence="1">
    <location>
        <begin position="8"/>
        <end position="348"/>
    </location>
</feature>
<evidence type="ECO:0008006" key="5">
    <source>
        <dbReference type="Google" id="ProtNLM"/>
    </source>
</evidence>
<dbReference type="Pfam" id="PF10022">
    <property type="entry name" value="DUF2264"/>
    <property type="match status" value="1"/>
</dbReference>
<dbReference type="Proteomes" id="UP000051330">
    <property type="component" value="Unassembled WGS sequence"/>
</dbReference>
<dbReference type="PANTHER" id="PTHR35339:SF4">
    <property type="entry name" value="LINALOOL DEHYDRATASE_ISOMERASE DOMAIN-CONTAINING PROTEIN"/>
    <property type="match status" value="1"/>
</dbReference>